<comment type="caution">
    <text evidence="1">The sequence shown here is derived from an EMBL/GenBank/DDBJ whole genome shotgun (WGS) entry which is preliminary data.</text>
</comment>
<sequence>MQQTFIEILRSSVDDRRALFSTVAAHLETRAENIEKDLYVCWVLDFLFNRRPNDPVGLYFKGGTSLSKAYGLIRRFSED</sequence>
<dbReference type="Gene3D" id="3.10.450.620">
    <property type="entry name" value="JHP933, nucleotidyltransferase-like core domain"/>
    <property type="match status" value="1"/>
</dbReference>
<feature type="non-terminal residue" evidence="1">
    <location>
        <position position="79"/>
    </location>
</feature>
<dbReference type="AlphaFoldDB" id="A0A2T4IKQ6"/>
<dbReference type="Proteomes" id="UP000240259">
    <property type="component" value="Unassembled WGS sequence"/>
</dbReference>
<organism evidence="1 2">
    <name type="scientific">Mesorhizobium helmanticense</name>
    <dbReference type="NCBI Taxonomy" id="1776423"/>
    <lineage>
        <taxon>Bacteria</taxon>
        <taxon>Pseudomonadati</taxon>
        <taxon>Pseudomonadota</taxon>
        <taxon>Alphaproteobacteria</taxon>
        <taxon>Hyphomicrobiales</taxon>
        <taxon>Phyllobacteriaceae</taxon>
        <taxon>Mesorhizobium</taxon>
    </lineage>
</organism>
<evidence type="ECO:0000313" key="2">
    <source>
        <dbReference type="Proteomes" id="UP000240259"/>
    </source>
</evidence>
<dbReference type="Pfam" id="PF08843">
    <property type="entry name" value="AbiEii"/>
    <property type="match status" value="1"/>
</dbReference>
<evidence type="ECO:0008006" key="3">
    <source>
        <dbReference type="Google" id="ProtNLM"/>
    </source>
</evidence>
<dbReference type="OrthoDB" id="9780929at2"/>
<evidence type="ECO:0000313" key="1">
    <source>
        <dbReference type="EMBL" id="PTE06226.1"/>
    </source>
</evidence>
<protein>
    <recommendedName>
        <fullName evidence="3">Nucleotidyl transferase AbiEii/AbiGii toxin family protein</fullName>
    </recommendedName>
</protein>
<name>A0A2T4IKQ6_9HYPH</name>
<dbReference type="InterPro" id="IPR014942">
    <property type="entry name" value="AbiEii"/>
</dbReference>
<accession>A0A2T4IKQ6</accession>
<dbReference type="EMBL" id="PZJX01000081">
    <property type="protein sequence ID" value="PTE06226.1"/>
    <property type="molecule type" value="Genomic_DNA"/>
</dbReference>
<proteinExistence type="predicted"/>
<dbReference type="RefSeq" id="WP_146172640.1">
    <property type="nucleotide sequence ID" value="NZ_PZJX01000081.1"/>
</dbReference>
<reference evidence="1 2" key="1">
    <citation type="submission" date="2018-03" db="EMBL/GenBank/DDBJ databases">
        <title>Genome sequence of the symbiotic type strain Mesorhizobium helmanticense CSLC115NT isolated from Lotus corniculatus nodules.</title>
        <authorList>
            <person name="Sannazzaro A.I."/>
            <person name="Torres Tejerizo G.A."/>
            <person name="Dip D."/>
            <person name="Caballero M."/>
            <person name="Pistorio M."/>
            <person name="Estrella M.J."/>
        </authorList>
    </citation>
    <scope>NUCLEOTIDE SEQUENCE [LARGE SCALE GENOMIC DNA]</scope>
    <source>
        <strain evidence="1 2">CSLC115N</strain>
    </source>
</reference>
<keyword evidence="2" id="KW-1185">Reference proteome</keyword>
<gene>
    <name evidence="1" type="ORF">C9427_32865</name>
</gene>